<dbReference type="Pfam" id="PF12697">
    <property type="entry name" value="Abhydrolase_6"/>
    <property type="match status" value="1"/>
</dbReference>
<sequence length="267" mass="28005">MQAGTTDAVTMPNARAREGGRRRPPAPPPVVLVHGSRTSRTMWRRQLSSLGAAGVAAVAVDLPGHGERRAEPFTLDGAVDAVRDGVHALGGRALVAGLSLGGYLAIEHRARHPAECAGVVAAACSTPTSSPLRPAWLRLARWIEGWPDHGAWLNDTFVRLLLTTEGADDLGAGGFALTSMAQVLGEVARIDTLAALRTGSGPMWFVNGRYDHFRGSERAMLDAVRAGGATARLVVVPGARHLVSLDAPVTFTRTLLEAVAAVELPVA</sequence>
<feature type="region of interest" description="Disordered" evidence="1">
    <location>
        <begin position="1"/>
        <end position="29"/>
    </location>
</feature>
<dbReference type="PANTHER" id="PTHR43194">
    <property type="entry name" value="HYDROLASE ALPHA/BETA FOLD FAMILY"/>
    <property type="match status" value="1"/>
</dbReference>
<keyword evidence="4" id="KW-1185">Reference proteome</keyword>
<evidence type="ECO:0000313" key="4">
    <source>
        <dbReference type="Proteomes" id="UP000632535"/>
    </source>
</evidence>
<dbReference type="InterPro" id="IPR000073">
    <property type="entry name" value="AB_hydrolase_1"/>
</dbReference>
<proteinExistence type="predicted"/>
<comment type="caution">
    <text evidence="3">The sequence shown here is derived from an EMBL/GenBank/DDBJ whole genome shotgun (WGS) entry which is preliminary data.</text>
</comment>
<organism evidence="3 4">
    <name type="scientific">Isoptericola cucumis</name>
    <dbReference type="NCBI Taxonomy" id="1776856"/>
    <lineage>
        <taxon>Bacteria</taxon>
        <taxon>Bacillati</taxon>
        <taxon>Actinomycetota</taxon>
        <taxon>Actinomycetes</taxon>
        <taxon>Micrococcales</taxon>
        <taxon>Promicromonosporaceae</taxon>
        <taxon>Isoptericola</taxon>
    </lineage>
</organism>
<dbReference type="InterPro" id="IPR050228">
    <property type="entry name" value="Carboxylesterase_BioH"/>
</dbReference>
<dbReference type="SUPFAM" id="SSF53474">
    <property type="entry name" value="alpha/beta-Hydrolases"/>
    <property type="match status" value="1"/>
</dbReference>
<dbReference type="InterPro" id="IPR029058">
    <property type="entry name" value="AB_hydrolase_fold"/>
</dbReference>
<dbReference type="Gene3D" id="3.40.50.1820">
    <property type="entry name" value="alpha/beta hydrolase"/>
    <property type="match status" value="1"/>
</dbReference>
<name>A0ABQ2B7V6_9MICO</name>
<accession>A0ABQ2B7V6</accession>
<dbReference type="Proteomes" id="UP000632535">
    <property type="component" value="Unassembled WGS sequence"/>
</dbReference>
<evidence type="ECO:0000259" key="2">
    <source>
        <dbReference type="Pfam" id="PF12697"/>
    </source>
</evidence>
<feature type="domain" description="AB hydrolase-1" evidence="2">
    <location>
        <begin position="30"/>
        <end position="250"/>
    </location>
</feature>
<gene>
    <name evidence="3" type="ORF">GCM10007368_29570</name>
</gene>
<evidence type="ECO:0000256" key="1">
    <source>
        <dbReference type="SAM" id="MobiDB-lite"/>
    </source>
</evidence>
<dbReference type="RefSeq" id="WP_229738178.1">
    <property type="nucleotide sequence ID" value="NZ_BMDG01000010.1"/>
</dbReference>
<dbReference type="PANTHER" id="PTHR43194:SF2">
    <property type="entry name" value="PEROXISOMAL MEMBRANE PROTEIN LPX1"/>
    <property type="match status" value="1"/>
</dbReference>
<protein>
    <submittedName>
        <fullName evidence="3">Lysophospholipase</fullName>
    </submittedName>
</protein>
<dbReference type="EMBL" id="BMDG01000010">
    <property type="protein sequence ID" value="GGI10102.1"/>
    <property type="molecule type" value="Genomic_DNA"/>
</dbReference>
<reference evidence="4" key="1">
    <citation type="journal article" date="2019" name="Int. J. Syst. Evol. Microbiol.">
        <title>The Global Catalogue of Microorganisms (GCM) 10K type strain sequencing project: providing services to taxonomists for standard genome sequencing and annotation.</title>
        <authorList>
            <consortium name="The Broad Institute Genomics Platform"/>
            <consortium name="The Broad Institute Genome Sequencing Center for Infectious Disease"/>
            <person name="Wu L."/>
            <person name="Ma J."/>
        </authorList>
    </citation>
    <scope>NUCLEOTIDE SEQUENCE [LARGE SCALE GENOMIC DNA]</scope>
    <source>
        <strain evidence="4">CCM 8653</strain>
    </source>
</reference>
<evidence type="ECO:0000313" key="3">
    <source>
        <dbReference type="EMBL" id="GGI10102.1"/>
    </source>
</evidence>